<evidence type="ECO:0000313" key="2">
    <source>
        <dbReference type="EMBL" id="MCF0061812.1"/>
    </source>
</evidence>
<organism evidence="2 3">
    <name type="scientific">Dyadobacter chenwenxiniae</name>
    <dbReference type="NCBI Taxonomy" id="2906456"/>
    <lineage>
        <taxon>Bacteria</taxon>
        <taxon>Pseudomonadati</taxon>
        <taxon>Bacteroidota</taxon>
        <taxon>Cytophagia</taxon>
        <taxon>Cytophagales</taxon>
        <taxon>Spirosomataceae</taxon>
        <taxon>Dyadobacter</taxon>
    </lineage>
</organism>
<sequence>MAAFGESTFERKSSNREGVINLEAKNAELLLITLEKTEANYSPTTLYNDYAVSEKIFHWQSQNTARPETGKGLSYVKQKQTGKSILLLVREKNNDEFNNTIAYVFLGLADYIDRYGAKPMSINWALRKVSSALYLEGDGEDGGRVSLLHRNQLGRHLW</sequence>
<evidence type="ECO:0000313" key="3">
    <source>
        <dbReference type="Proteomes" id="UP001139000"/>
    </source>
</evidence>
<name>A0A9X1TE88_9BACT</name>
<feature type="domain" description="DUF3427" evidence="1">
    <location>
        <begin position="10"/>
        <end position="132"/>
    </location>
</feature>
<evidence type="ECO:0000259" key="1">
    <source>
        <dbReference type="Pfam" id="PF11907"/>
    </source>
</evidence>
<dbReference type="EMBL" id="JAJTTC010000001">
    <property type="protein sequence ID" value="MCF0061812.1"/>
    <property type="molecule type" value="Genomic_DNA"/>
</dbReference>
<dbReference type="AlphaFoldDB" id="A0A9X1TE88"/>
<gene>
    <name evidence="2" type="ORF">LXM26_09930</name>
</gene>
<reference evidence="2" key="1">
    <citation type="submission" date="2021-12" db="EMBL/GenBank/DDBJ databases">
        <title>Novel species in genus Dyadobacter.</title>
        <authorList>
            <person name="Ma C."/>
        </authorList>
    </citation>
    <scope>NUCLEOTIDE SEQUENCE</scope>
    <source>
        <strain evidence="2">LJ419</strain>
    </source>
</reference>
<dbReference type="Pfam" id="PF11907">
    <property type="entry name" value="DUF3427"/>
    <property type="match status" value="1"/>
</dbReference>
<comment type="caution">
    <text evidence="2">The sequence shown here is derived from an EMBL/GenBank/DDBJ whole genome shotgun (WGS) entry which is preliminary data.</text>
</comment>
<dbReference type="Proteomes" id="UP001139000">
    <property type="component" value="Unassembled WGS sequence"/>
</dbReference>
<keyword evidence="3" id="KW-1185">Reference proteome</keyword>
<accession>A0A9X1TE88</accession>
<protein>
    <submittedName>
        <fullName evidence="2">DUF3427 domain-containing protein</fullName>
    </submittedName>
</protein>
<dbReference type="InterPro" id="IPR021835">
    <property type="entry name" value="DUF3427"/>
</dbReference>
<proteinExistence type="predicted"/>